<dbReference type="KEGG" id="aup:AsAng_0059790"/>
<gene>
    <name evidence="3" type="ORF">AsAng_0059790</name>
</gene>
<dbReference type="InterPro" id="IPR000120">
    <property type="entry name" value="Amidase"/>
</dbReference>
<evidence type="ECO:0000313" key="4">
    <source>
        <dbReference type="Proteomes" id="UP001060919"/>
    </source>
</evidence>
<name>A0A915YLB7_9BACT</name>
<dbReference type="PANTHER" id="PTHR11895:SF7">
    <property type="entry name" value="GLUTAMYL-TRNA(GLN) AMIDOTRANSFERASE SUBUNIT A, MITOCHONDRIAL"/>
    <property type="match status" value="1"/>
</dbReference>
<dbReference type="InterPro" id="IPR036928">
    <property type="entry name" value="AS_sf"/>
</dbReference>
<organism evidence="3 4">
    <name type="scientific">Aureispira anguillae</name>
    <dbReference type="NCBI Taxonomy" id="2864201"/>
    <lineage>
        <taxon>Bacteria</taxon>
        <taxon>Pseudomonadati</taxon>
        <taxon>Bacteroidota</taxon>
        <taxon>Saprospiria</taxon>
        <taxon>Saprospirales</taxon>
        <taxon>Saprospiraceae</taxon>
        <taxon>Aureispira</taxon>
    </lineage>
</organism>
<dbReference type="PANTHER" id="PTHR11895">
    <property type="entry name" value="TRANSAMIDASE"/>
    <property type="match status" value="1"/>
</dbReference>
<dbReference type="NCBIfam" id="NF005899">
    <property type="entry name" value="PRK07869.1"/>
    <property type="match status" value="1"/>
</dbReference>
<evidence type="ECO:0000259" key="2">
    <source>
        <dbReference type="Pfam" id="PF01425"/>
    </source>
</evidence>
<accession>A0A915YLB7</accession>
<protein>
    <submittedName>
        <fullName evidence="3">Amidase</fullName>
    </submittedName>
</protein>
<dbReference type="AlphaFoldDB" id="A0A915YLB7"/>
<keyword evidence="4" id="KW-1185">Reference proteome</keyword>
<dbReference type="Gene3D" id="3.90.1300.10">
    <property type="entry name" value="Amidase signature (AS) domain"/>
    <property type="match status" value="1"/>
</dbReference>
<feature type="domain" description="Amidase" evidence="2">
    <location>
        <begin position="36"/>
        <end position="450"/>
    </location>
</feature>
<dbReference type="InterPro" id="IPR020556">
    <property type="entry name" value="Amidase_CS"/>
</dbReference>
<evidence type="ECO:0000313" key="3">
    <source>
        <dbReference type="EMBL" id="BDS15195.1"/>
    </source>
</evidence>
<dbReference type="Pfam" id="PF01425">
    <property type="entry name" value="Amidase"/>
    <property type="match status" value="1"/>
</dbReference>
<dbReference type="SUPFAM" id="SSF75304">
    <property type="entry name" value="Amidase signature (AS) enzymes"/>
    <property type="match status" value="1"/>
</dbReference>
<sequence length="471" mass="51271">MKNKIHAFDIGILGTMDATEIATQIRTKNISTQEAVGCAITRAKKIDPTLNAIVNNCFDTILDEPKLEGKGCFEGVPTFVKDLINVKGLPTLHGSLGVSNRPHKKNEKNVDQILSTGCVVLGKSTTSEFGLLPTVETSLQGSTLNPLGLDYSTGGSSGGAAALVASGVVPFAHAADGGGSIRIPASCCGLVGLKPSRGRDMESPTGILPVDIVCQGVLTRTVRDSANYYASVEKYYAHPTLPPIGLVSQPNKKRLKIGLFTQTPTNIKSHEDVDRVVIGAGKFCENLGHDLELIQNPFSQETKIDFLAYWSFITYLVYRFGKFTYGMGFDKSKLEVFTTQMAKVYPKVFFNTFSSIKRLKKFCHYYDSLFKKYDVLMSPVLSHPVPTIGYFGPENNFFSTVEKLSQYVNFTTFQNVTGAPAISLPMGMCANGLPIGVQFAANIGEDRKLLELAFEIENNGGLIDWATIIQN</sequence>
<reference evidence="3" key="1">
    <citation type="submission" date="2022-09" db="EMBL/GenBank/DDBJ databases">
        <title>Aureispira anguillicida sp. nov., isolated from Leptocephalus of Japanese eel Anguilla japonica.</title>
        <authorList>
            <person name="Yuasa K."/>
            <person name="Mekata T."/>
            <person name="Ikunari K."/>
        </authorList>
    </citation>
    <scope>NUCLEOTIDE SEQUENCE</scope>
    <source>
        <strain evidence="3">EL160426</strain>
    </source>
</reference>
<dbReference type="EMBL" id="AP026867">
    <property type="protein sequence ID" value="BDS15195.1"/>
    <property type="molecule type" value="Genomic_DNA"/>
</dbReference>
<dbReference type="InterPro" id="IPR023631">
    <property type="entry name" value="Amidase_dom"/>
</dbReference>
<proteinExistence type="inferred from homology"/>
<evidence type="ECO:0000256" key="1">
    <source>
        <dbReference type="ARBA" id="ARBA00009199"/>
    </source>
</evidence>
<dbReference type="PROSITE" id="PS00571">
    <property type="entry name" value="AMIDASES"/>
    <property type="match status" value="1"/>
</dbReference>
<dbReference type="Proteomes" id="UP001060919">
    <property type="component" value="Chromosome"/>
</dbReference>
<dbReference type="GO" id="GO:0003824">
    <property type="term" value="F:catalytic activity"/>
    <property type="evidence" value="ECO:0007669"/>
    <property type="project" value="InterPro"/>
</dbReference>
<comment type="similarity">
    <text evidence="1">Belongs to the amidase family.</text>
</comment>
<dbReference type="RefSeq" id="WP_264790368.1">
    <property type="nucleotide sequence ID" value="NZ_AP026867.1"/>
</dbReference>